<dbReference type="Pfam" id="PF22330">
    <property type="entry name" value="Rib_mS39_PPR"/>
    <property type="match status" value="1"/>
</dbReference>
<keyword evidence="3" id="KW-0809">Transit peptide</keyword>
<dbReference type="OrthoDB" id="185373at2759"/>
<dbReference type="InterPro" id="IPR037387">
    <property type="entry name" value="PTCD3"/>
</dbReference>
<reference evidence="5 6" key="2">
    <citation type="submission" date="2018-11" db="EMBL/GenBank/DDBJ databases">
        <authorList>
            <consortium name="Pathogen Informatics"/>
        </authorList>
    </citation>
    <scope>NUCLEOTIDE SEQUENCE [LARGE SCALE GENOMIC DNA]</scope>
</reference>
<dbReference type="InterPro" id="IPR055063">
    <property type="entry name" value="Rib_mS39_PPR"/>
</dbReference>
<evidence type="ECO:0000313" key="5">
    <source>
        <dbReference type="EMBL" id="VDK25805.1"/>
    </source>
</evidence>
<evidence type="ECO:0000313" key="7">
    <source>
        <dbReference type="WBParaSite" id="ASIM_0000581301-mRNA-1"/>
    </source>
</evidence>
<protein>
    <submittedName>
        <fullName evidence="7">Protein PTCD3 homolog, mitochondrial (inferred by orthology to a D. melanogaster protein)</fullName>
    </submittedName>
</protein>
<accession>A0A0M3JDX2</accession>
<dbReference type="Proteomes" id="UP000267096">
    <property type="component" value="Unassembled WGS sequence"/>
</dbReference>
<dbReference type="GO" id="GO:0005739">
    <property type="term" value="C:mitochondrion"/>
    <property type="evidence" value="ECO:0007669"/>
    <property type="project" value="UniProtKB-SubCell"/>
</dbReference>
<comment type="subcellular location">
    <subcellularLocation>
        <location evidence="1">Mitochondrion</location>
    </subcellularLocation>
</comment>
<dbReference type="AlphaFoldDB" id="A0A0M3JDX2"/>
<sequence>MIVKRSPTALLEALSETVGVDTTAPHFAFIDDPATIPTTQQARKNYYLARELGRRAARQLAAEWPTLFMYDRDEPRLEAFRPKAIPDPLQMEANEENLSELINMKEVVNAVKLYERIRAENIEVSSELQVSDIYSALFSYNILKCSIHINSCKS</sequence>
<name>A0A0M3JDX2_ANISI</name>
<proteinExistence type="predicted"/>
<evidence type="ECO:0000256" key="1">
    <source>
        <dbReference type="ARBA" id="ARBA00004173"/>
    </source>
</evidence>
<keyword evidence="2" id="KW-0677">Repeat</keyword>
<keyword evidence="4" id="KW-0496">Mitochondrion</keyword>
<dbReference type="GO" id="GO:0032543">
    <property type="term" value="P:mitochondrial translation"/>
    <property type="evidence" value="ECO:0007669"/>
    <property type="project" value="InterPro"/>
</dbReference>
<organism evidence="7">
    <name type="scientific">Anisakis simplex</name>
    <name type="common">Herring worm</name>
    <dbReference type="NCBI Taxonomy" id="6269"/>
    <lineage>
        <taxon>Eukaryota</taxon>
        <taxon>Metazoa</taxon>
        <taxon>Ecdysozoa</taxon>
        <taxon>Nematoda</taxon>
        <taxon>Chromadorea</taxon>
        <taxon>Rhabditida</taxon>
        <taxon>Spirurina</taxon>
        <taxon>Ascaridomorpha</taxon>
        <taxon>Ascaridoidea</taxon>
        <taxon>Anisakidae</taxon>
        <taxon>Anisakis</taxon>
        <taxon>Anisakis simplex complex</taxon>
    </lineage>
</organism>
<gene>
    <name evidence="5" type="ORF">ASIM_LOCUS5610</name>
</gene>
<dbReference type="PANTHER" id="PTHR16276">
    <property type="entry name" value="PENTATRICOPEPTIDE REPEAT DOMAIN-CONTAINING PROTEIN 3"/>
    <property type="match status" value="1"/>
</dbReference>
<dbReference type="GO" id="GO:0019843">
    <property type="term" value="F:rRNA binding"/>
    <property type="evidence" value="ECO:0007669"/>
    <property type="project" value="InterPro"/>
</dbReference>
<evidence type="ECO:0000313" key="6">
    <source>
        <dbReference type="Proteomes" id="UP000267096"/>
    </source>
</evidence>
<evidence type="ECO:0000256" key="3">
    <source>
        <dbReference type="ARBA" id="ARBA00022946"/>
    </source>
</evidence>
<dbReference type="GO" id="GO:0043024">
    <property type="term" value="F:ribosomal small subunit binding"/>
    <property type="evidence" value="ECO:0007669"/>
    <property type="project" value="InterPro"/>
</dbReference>
<dbReference type="WBParaSite" id="ASIM_0000581301-mRNA-1">
    <property type="protein sequence ID" value="ASIM_0000581301-mRNA-1"/>
    <property type="gene ID" value="ASIM_0000581301"/>
</dbReference>
<evidence type="ECO:0000256" key="4">
    <source>
        <dbReference type="ARBA" id="ARBA00023128"/>
    </source>
</evidence>
<reference evidence="7" key="1">
    <citation type="submission" date="2017-02" db="UniProtKB">
        <authorList>
            <consortium name="WormBaseParasite"/>
        </authorList>
    </citation>
    <scope>IDENTIFICATION</scope>
</reference>
<keyword evidence="6" id="KW-1185">Reference proteome</keyword>
<evidence type="ECO:0000256" key="2">
    <source>
        <dbReference type="ARBA" id="ARBA00022737"/>
    </source>
</evidence>
<dbReference type="PANTHER" id="PTHR16276:SF1">
    <property type="entry name" value="SMALL RIBOSOMAL SUBUNIT PROTEIN MS39"/>
    <property type="match status" value="1"/>
</dbReference>
<dbReference type="EMBL" id="UYRR01011201">
    <property type="protein sequence ID" value="VDK25805.1"/>
    <property type="molecule type" value="Genomic_DNA"/>
</dbReference>